<organism evidence="3 4">
    <name type="scientific">Nonomuraea antimicrobica</name>
    <dbReference type="NCBI Taxonomy" id="561173"/>
    <lineage>
        <taxon>Bacteria</taxon>
        <taxon>Bacillati</taxon>
        <taxon>Actinomycetota</taxon>
        <taxon>Actinomycetes</taxon>
        <taxon>Streptosporangiales</taxon>
        <taxon>Streptosporangiaceae</taxon>
        <taxon>Nonomuraea</taxon>
    </lineage>
</organism>
<dbReference type="Proteomes" id="UP001500902">
    <property type="component" value="Unassembled WGS sequence"/>
</dbReference>
<dbReference type="RefSeq" id="WP_344876991.1">
    <property type="nucleotide sequence ID" value="NZ_BAAAZP010000049.1"/>
</dbReference>
<evidence type="ECO:0008006" key="5">
    <source>
        <dbReference type="Google" id="ProtNLM"/>
    </source>
</evidence>
<feature type="transmembrane region" description="Helical" evidence="2">
    <location>
        <begin position="189"/>
        <end position="207"/>
    </location>
</feature>
<name>A0ABP7BNQ1_9ACTN</name>
<evidence type="ECO:0000313" key="3">
    <source>
        <dbReference type="EMBL" id="GAA3662934.1"/>
    </source>
</evidence>
<accession>A0ABP7BNQ1</accession>
<keyword evidence="2" id="KW-0472">Membrane</keyword>
<keyword evidence="2" id="KW-0812">Transmembrane</keyword>
<gene>
    <name evidence="3" type="ORF">GCM10022224_028690</name>
</gene>
<keyword evidence="2" id="KW-1133">Transmembrane helix</keyword>
<protein>
    <recommendedName>
        <fullName evidence="5">Capsular polysaccharide biosynthesis protein</fullName>
    </recommendedName>
</protein>
<sequence length="249" mass="26297">MDFWATVTILFRRWYVTVPAFLLTIAVALGVFAVAPKTFISTSALVLTLPVTGGSVPSDPKFPNPRTNPLVSFDQGLSMTSSILIQALNTPDAAAEVGVPPGGEVTLKVTSGGTNPELMPATPFIVITCEAPTAEQALGIVTKMTALAQKELRARQQQVKAPPTTYVSATVVVPPTQPDEKKGSRMRSAVVTGALAFFMGLFAAFAAESFARHRRARRGTDRQPPAQPDLVYAEAAASNGSRSLAGREG</sequence>
<evidence type="ECO:0000256" key="1">
    <source>
        <dbReference type="SAM" id="MobiDB-lite"/>
    </source>
</evidence>
<reference evidence="4" key="1">
    <citation type="journal article" date="2019" name="Int. J. Syst. Evol. Microbiol.">
        <title>The Global Catalogue of Microorganisms (GCM) 10K type strain sequencing project: providing services to taxonomists for standard genome sequencing and annotation.</title>
        <authorList>
            <consortium name="The Broad Institute Genomics Platform"/>
            <consortium name="The Broad Institute Genome Sequencing Center for Infectious Disease"/>
            <person name="Wu L."/>
            <person name="Ma J."/>
        </authorList>
    </citation>
    <scope>NUCLEOTIDE SEQUENCE [LARGE SCALE GENOMIC DNA]</scope>
    <source>
        <strain evidence="4">JCM 16904</strain>
    </source>
</reference>
<keyword evidence="4" id="KW-1185">Reference proteome</keyword>
<feature type="transmembrane region" description="Helical" evidence="2">
    <location>
        <begin position="14"/>
        <end position="35"/>
    </location>
</feature>
<proteinExistence type="predicted"/>
<comment type="caution">
    <text evidence="3">The sequence shown here is derived from an EMBL/GenBank/DDBJ whole genome shotgun (WGS) entry which is preliminary data.</text>
</comment>
<dbReference type="EMBL" id="BAAAZP010000049">
    <property type="protein sequence ID" value="GAA3662934.1"/>
    <property type="molecule type" value="Genomic_DNA"/>
</dbReference>
<evidence type="ECO:0000313" key="4">
    <source>
        <dbReference type="Proteomes" id="UP001500902"/>
    </source>
</evidence>
<feature type="region of interest" description="Disordered" evidence="1">
    <location>
        <begin position="216"/>
        <end position="249"/>
    </location>
</feature>
<evidence type="ECO:0000256" key="2">
    <source>
        <dbReference type="SAM" id="Phobius"/>
    </source>
</evidence>